<evidence type="ECO:0000256" key="2">
    <source>
        <dbReference type="ARBA" id="ARBA00022552"/>
    </source>
</evidence>
<accession>A0AA35TSC9</accession>
<comment type="caution">
    <text evidence="12">The sequence shown here is derived from an EMBL/GenBank/DDBJ whole genome shotgun (WGS) entry which is preliminary data.</text>
</comment>
<feature type="binding site" evidence="9">
    <location>
        <position position="83"/>
    </location>
    <ligand>
        <name>S-adenosyl-L-methionine</name>
        <dbReference type="ChEBI" id="CHEBI:59789"/>
    </ligand>
</feature>
<keyword evidence="13" id="KW-1185">Reference proteome</keyword>
<dbReference type="NCBIfam" id="TIGR00755">
    <property type="entry name" value="ksgA"/>
    <property type="match status" value="1"/>
</dbReference>
<dbReference type="SMART" id="SM00650">
    <property type="entry name" value="rADc"/>
    <property type="match status" value="1"/>
</dbReference>
<proteinExistence type="inferred from homology"/>
<name>A0AA35TSC9_GEOBA</name>
<dbReference type="EC" id="2.1.1.-" evidence="10"/>
<dbReference type="AlphaFoldDB" id="A0AA35TSC9"/>
<evidence type="ECO:0000256" key="9">
    <source>
        <dbReference type="PROSITE-ProRule" id="PRU01026"/>
    </source>
</evidence>
<keyword evidence="6 9" id="KW-0694">RNA-binding</keyword>
<feature type="binding site" evidence="9">
    <location>
        <position position="17"/>
    </location>
    <ligand>
        <name>S-adenosyl-L-methionine</name>
        <dbReference type="ChEBI" id="CHEBI:59789"/>
    </ligand>
</feature>
<evidence type="ECO:0000256" key="8">
    <source>
        <dbReference type="ARBA" id="ARBA00046134"/>
    </source>
</evidence>
<evidence type="ECO:0000256" key="10">
    <source>
        <dbReference type="RuleBase" id="RU362106"/>
    </source>
</evidence>
<feature type="binding site" evidence="9">
    <location>
        <position position="19"/>
    </location>
    <ligand>
        <name>S-adenosyl-L-methionine</name>
        <dbReference type="ChEBI" id="CHEBI:59789"/>
    </ligand>
</feature>
<evidence type="ECO:0000313" key="12">
    <source>
        <dbReference type="EMBL" id="CAI8052968.1"/>
    </source>
</evidence>
<feature type="binding site" evidence="9">
    <location>
        <position position="109"/>
    </location>
    <ligand>
        <name>S-adenosyl-L-methionine</name>
        <dbReference type="ChEBI" id="CHEBI:59789"/>
    </ligand>
</feature>
<dbReference type="InterPro" id="IPR020596">
    <property type="entry name" value="rRNA_Ade_Mease_Trfase_CS"/>
</dbReference>
<dbReference type="PANTHER" id="PTHR11727:SF7">
    <property type="entry name" value="DIMETHYLADENOSINE TRANSFERASE-RELATED"/>
    <property type="match status" value="1"/>
</dbReference>
<dbReference type="GO" id="GO:0000179">
    <property type="term" value="F:rRNA (adenine-N6,N6-)-dimethyltransferase activity"/>
    <property type="evidence" value="ECO:0007669"/>
    <property type="project" value="UniProtKB-UniRule"/>
</dbReference>
<dbReference type="Gene3D" id="1.10.8.100">
    <property type="entry name" value="Ribosomal RNA adenine dimethylase-like, domain 2"/>
    <property type="match status" value="1"/>
</dbReference>
<protein>
    <recommendedName>
        <fullName evidence="10">rRNA adenine N(6)-methyltransferase</fullName>
        <ecNumber evidence="10">2.1.1.-</ecNumber>
    </recommendedName>
</protein>
<feature type="binding site" evidence="9">
    <location>
        <position position="65"/>
    </location>
    <ligand>
        <name>S-adenosyl-L-methionine</name>
        <dbReference type="ChEBI" id="CHEBI:59789"/>
    </ligand>
</feature>
<comment type="similarity">
    <text evidence="9 10">Belongs to the class I-like SAM-binding methyltransferase superfamily. rRNA adenine N(6)-methyltransferase family.</text>
</comment>
<dbReference type="Proteomes" id="UP001174909">
    <property type="component" value="Unassembled WGS sequence"/>
</dbReference>
<dbReference type="GO" id="GO:0003723">
    <property type="term" value="F:RNA binding"/>
    <property type="evidence" value="ECO:0007669"/>
    <property type="project" value="UniProtKB-UniRule"/>
</dbReference>
<evidence type="ECO:0000256" key="1">
    <source>
        <dbReference type="ARBA" id="ARBA00022490"/>
    </source>
</evidence>
<keyword evidence="5 9" id="KW-0949">S-adenosyl-L-methionine</keyword>
<feature type="binding site" evidence="9">
    <location>
        <position position="44"/>
    </location>
    <ligand>
        <name>S-adenosyl-L-methionine</name>
        <dbReference type="ChEBI" id="CHEBI:59789"/>
    </ligand>
</feature>
<dbReference type="PANTHER" id="PTHR11727">
    <property type="entry name" value="DIMETHYLADENOSINE TRANSFERASE"/>
    <property type="match status" value="1"/>
</dbReference>
<sequence length="276" mass="29692">MTASARRFGPRKSLGQHFLHDTRVVQRIIDAADLSPEDTVVEIGPGRGVLTRRLVQQAGRVIAVELDSQLCEELPPPTGISGDAREVDLSGLAYGEAGRNPAGYKVVGNLPYYAANPIIRRTLESEEPPTLALFMVQREVAESMTAVPGNMRLLSVATQFYAEARVVCSVPPSAFRPPPKVRSSVVRLDVRAEPAVAVDDASGFFEVVRAGFSAPRKQLHNSLSHGLRVGTALGSAVLERAGIDGRRRPATLGLEEWAAVYQSWVELREGAECGGG</sequence>
<organism evidence="12 13">
    <name type="scientific">Geodia barretti</name>
    <name type="common">Barrett's horny sponge</name>
    <dbReference type="NCBI Taxonomy" id="519541"/>
    <lineage>
        <taxon>Eukaryota</taxon>
        <taxon>Metazoa</taxon>
        <taxon>Porifera</taxon>
        <taxon>Demospongiae</taxon>
        <taxon>Heteroscleromorpha</taxon>
        <taxon>Tetractinellida</taxon>
        <taxon>Astrophorina</taxon>
        <taxon>Geodiidae</taxon>
        <taxon>Geodia</taxon>
    </lineage>
</organism>
<dbReference type="InterPro" id="IPR029063">
    <property type="entry name" value="SAM-dependent_MTases_sf"/>
</dbReference>
<dbReference type="PROSITE" id="PS01131">
    <property type="entry name" value="RRNA_A_DIMETH"/>
    <property type="match status" value="1"/>
</dbReference>
<comment type="subunit">
    <text evidence="7">Part of the small subunit (SSU) processome, composed of more than 70 proteins and the RNA chaperone small nucleolar RNA (snoRNA) U3.</text>
</comment>
<feature type="domain" description="Ribosomal RNA adenine methylase transferase N-terminal" evidence="11">
    <location>
        <begin position="24"/>
        <end position="192"/>
    </location>
</feature>
<keyword evidence="3 9" id="KW-0489">Methyltransferase</keyword>
<gene>
    <name evidence="12" type="ORF">GBAR_LOCUS28980</name>
</gene>
<dbReference type="InterPro" id="IPR023165">
    <property type="entry name" value="rRNA_Ade_diMease-like_C"/>
</dbReference>
<dbReference type="PROSITE" id="PS51689">
    <property type="entry name" value="SAM_RNA_A_N6_MT"/>
    <property type="match status" value="1"/>
</dbReference>
<keyword evidence="4 9" id="KW-0808">Transferase</keyword>
<reference evidence="12" key="1">
    <citation type="submission" date="2023-03" db="EMBL/GenBank/DDBJ databases">
        <authorList>
            <person name="Steffen K."/>
            <person name="Cardenas P."/>
        </authorList>
    </citation>
    <scope>NUCLEOTIDE SEQUENCE</scope>
</reference>
<evidence type="ECO:0000256" key="5">
    <source>
        <dbReference type="ARBA" id="ARBA00022691"/>
    </source>
</evidence>
<evidence type="ECO:0000259" key="11">
    <source>
        <dbReference type="SMART" id="SM00650"/>
    </source>
</evidence>
<evidence type="ECO:0000256" key="3">
    <source>
        <dbReference type="ARBA" id="ARBA00022603"/>
    </source>
</evidence>
<dbReference type="Pfam" id="PF00398">
    <property type="entry name" value="RrnaAD"/>
    <property type="match status" value="1"/>
</dbReference>
<dbReference type="EMBL" id="CASHTH010004056">
    <property type="protein sequence ID" value="CAI8052968.1"/>
    <property type="molecule type" value="Genomic_DNA"/>
</dbReference>
<evidence type="ECO:0000256" key="6">
    <source>
        <dbReference type="ARBA" id="ARBA00022884"/>
    </source>
</evidence>
<dbReference type="InterPro" id="IPR020598">
    <property type="entry name" value="rRNA_Ade_methylase_Trfase_N"/>
</dbReference>
<evidence type="ECO:0000256" key="7">
    <source>
        <dbReference type="ARBA" id="ARBA00035020"/>
    </source>
</evidence>
<dbReference type="HAMAP" id="MF_00607">
    <property type="entry name" value="16SrRNA_methyltr_A"/>
    <property type="match status" value="1"/>
</dbReference>
<dbReference type="GO" id="GO:0005829">
    <property type="term" value="C:cytosol"/>
    <property type="evidence" value="ECO:0007669"/>
    <property type="project" value="TreeGrafter"/>
</dbReference>
<dbReference type="InterPro" id="IPR011530">
    <property type="entry name" value="rRNA_adenine_dimethylase"/>
</dbReference>
<keyword evidence="2 10" id="KW-0698">rRNA processing</keyword>
<comment type="function">
    <text evidence="8">Specifically dimethylates two adjacent adenosines in the loop of a conserved hairpin near the 3'-end of 18S rRNA in the 40S particle. Involved in the pre-rRNA processing steps leading to small-subunit rRNA production independently of its RNA-modifying catalytic activity. Part of the small subunit (SSU) processome, first precursor of the small eukaryotic ribosomal subunit. During the assembly of the SSU processome in the nucleolus, many ribosome biogenesis factors, an RNA chaperone and ribosomal proteins associate with the nascent pre-rRNA and work in concert to generate RNA folding, modifications, rearrangements and cleavage as well as targeted degradation of pre-ribosomal RNA by the RNA exosome.</text>
</comment>
<evidence type="ECO:0000256" key="4">
    <source>
        <dbReference type="ARBA" id="ARBA00022679"/>
    </source>
</evidence>
<dbReference type="InterPro" id="IPR001737">
    <property type="entry name" value="KsgA/Erm"/>
</dbReference>
<keyword evidence="1" id="KW-0963">Cytoplasm</keyword>
<dbReference type="SUPFAM" id="SSF53335">
    <property type="entry name" value="S-adenosyl-L-methionine-dependent methyltransferases"/>
    <property type="match status" value="1"/>
</dbReference>
<evidence type="ECO:0000313" key="13">
    <source>
        <dbReference type="Proteomes" id="UP001174909"/>
    </source>
</evidence>
<dbReference type="Gene3D" id="3.40.50.150">
    <property type="entry name" value="Vaccinia Virus protein VP39"/>
    <property type="match status" value="1"/>
</dbReference>